<dbReference type="SUPFAM" id="SSF46894">
    <property type="entry name" value="C-terminal effector domain of the bipartite response regulators"/>
    <property type="match status" value="1"/>
</dbReference>
<comment type="caution">
    <text evidence="3">The sequence shown here is derived from an EMBL/GenBank/DDBJ whole genome shotgun (WGS) entry which is preliminary data.</text>
</comment>
<keyword evidence="1" id="KW-0472">Membrane</keyword>
<keyword evidence="1" id="KW-1133">Transmembrane helix</keyword>
<dbReference type="eggNOG" id="COG2197">
    <property type="taxonomic scope" value="Bacteria"/>
</dbReference>
<dbReference type="PATRIC" id="fig|1121098.3.peg.3935"/>
<keyword evidence="1" id="KW-0812">Transmembrane</keyword>
<sequence length="559" mass="64096">MKKLPFLWGIIIILLSVAGCRPSNHRALLQRADSLMTNYPDSVLSLLAQQQEHLADFSEEELMSYVWIKAMVHSARNISMTEDSLLPKAVDYFRKHGDREKVMKGYILKANYLKWIDRLDDAIAELDSGVAQAKQANDSVNVRDLLYYKANIVYELRRDYREVASHVKEALAYSPDTTSPALAGMFYFLAINLGLVGDDSCTYYYEKSIAMAEANKDTAYLCHYMRNYASNLMRSEKVEKSNALIRRVWELMPVYREKMAVTHAILVENFLYLRQLDSAAYYLDMAWQAEAKAEQQSGVNISTRLLLYELQNVVDYAMEGSISTIRTGRFGDSLILADWNKQSTIQQQMDTKIKLERQNYTLIIDRQRTQLLLVTFLFIFAVGGLCVFFYIRNRHLRLAEAEDRIETLTRLLEDANKASESEHDSAFFKKILLKQLGIIRLVATAPTSQNQDLLRRISGITNKEVPVEALLVWADLYPVIDTIYNGFYSRMETLYGYLLSEKEKQVCCLLCADFSTKEIGVVTQQSVASVYVRKTAIRKKLGMDEKGDIVEYINNTQAT</sequence>
<dbReference type="InterPro" id="IPR011990">
    <property type="entry name" value="TPR-like_helical_dom_sf"/>
</dbReference>
<dbReference type="InterPro" id="IPR016032">
    <property type="entry name" value="Sig_transdc_resp-reg_C-effctor"/>
</dbReference>
<dbReference type="GeneID" id="60060275"/>
<keyword evidence="4" id="KW-1185">Reference proteome</keyword>
<evidence type="ECO:0000256" key="1">
    <source>
        <dbReference type="SAM" id="Phobius"/>
    </source>
</evidence>
<accession>U6R833</accession>
<reference evidence="3 4" key="1">
    <citation type="submission" date="2013-04" db="EMBL/GenBank/DDBJ databases">
        <title>The Genome Sequence of Bacteroides massiliensis DSM 17679.</title>
        <authorList>
            <consortium name="The Broad Institute Genomics Platform"/>
            <person name="Earl A."/>
            <person name="Ward D."/>
            <person name="Feldgarden M."/>
            <person name="Gevers D."/>
            <person name="Martens E."/>
            <person name="Fenner L."/>
            <person name="Roux V."/>
            <person name="Mallet M.N."/>
            <person name="Raoult D."/>
            <person name="Walker B."/>
            <person name="Young S."/>
            <person name="Zeng Q."/>
            <person name="Gargeya S."/>
            <person name="Fitzgerald M."/>
            <person name="Haas B."/>
            <person name="Abouelleil A."/>
            <person name="Allen A.W."/>
            <person name="Alvarado L."/>
            <person name="Arachchi H.M."/>
            <person name="Berlin A.M."/>
            <person name="Chapman S.B."/>
            <person name="Gainer-Dewar J."/>
            <person name="Goldberg J."/>
            <person name="Griggs A."/>
            <person name="Gujja S."/>
            <person name="Hansen M."/>
            <person name="Howarth C."/>
            <person name="Imamovic A."/>
            <person name="Ireland A."/>
            <person name="Larimer J."/>
            <person name="McCowan C."/>
            <person name="Murphy C."/>
            <person name="Pearson M."/>
            <person name="Poon T.W."/>
            <person name="Priest M."/>
            <person name="Roberts A."/>
            <person name="Saif S."/>
            <person name="Shea T."/>
            <person name="Sisk P."/>
            <person name="Sykes S."/>
            <person name="Wortman J."/>
            <person name="Nusbaum C."/>
            <person name="Birren B."/>
        </authorList>
    </citation>
    <scope>NUCLEOTIDE SEQUENCE [LARGE SCALE GENOMIC DNA]</scope>
    <source>
        <strain evidence="4">B84634 / Timone 84634 / DSM 17679 / JCM 13223</strain>
    </source>
</reference>
<dbReference type="PROSITE" id="PS51257">
    <property type="entry name" value="PROKAR_LIPOPROTEIN"/>
    <property type="match status" value="1"/>
</dbReference>
<dbReference type="GO" id="GO:0003677">
    <property type="term" value="F:DNA binding"/>
    <property type="evidence" value="ECO:0007669"/>
    <property type="project" value="InterPro"/>
</dbReference>
<dbReference type="AlphaFoldDB" id="U6R833"/>
<protein>
    <recommendedName>
        <fullName evidence="2">HTH luxR-type domain-containing protein</fullName>
    </recommendedName>
</protein>
<name>U6R833_9BACT</name>
<feature type="transmembrane region" description="Helical" evidence="1">
    <location>
        <begin position="371"/>
        <end position="391"/>
    </location>
</feature>
<dbReference type="Gene3D" id="1.10.10.10">
    <property type="entry name" value="Winged helix-like DNA-binding domain superfamily/Winged helix DNA-binding domain"/>
    <property type="match status" value="1"/>
</dbReference>
<gene>
    <name evidence="3" type="ORF">HMPREF1534_03857</name>
</gene>
<organism evidence="3 4">
    <name type="scientific">Phocaeicola massiliensis B84634 = Timone 84634 = DSM 17679 = JCM 13223</name>
    <dbReference type="NCBI Taxonomy" id="1121098"/>
    <lineage>
        <taxon>Bacteria</taxon>
        <taxon>Pseudomonadati</taxon>
        <taxon>Bacteroidota</taxon>
        <taxon>Bacteroidia</taxon>
        <taxon>Bacteroidales</taxon>
        <taxon>Bacteroidaceae</taxon>
        <taxon>Phocaeicola</taxon>
    </lineage>
</organism>
<dbReference type="EMBL" id="AQHY01000040">
    <property type="protein sequence ID" value="EOA52430.1"/>
    <property type="molecule type" value="Genomic_DNA"/>
</dbReference>
<dbReference type="GO" id="GO:0006355">
    <property type="term" value="P:regulation of DNA-templated transcription"/>
    <property type="evidence" value="ECO:0007669"/>
    <property type="project" value="InterPro"/>
</dbReference>
<dbReference type="SMART" id="SM00421">
    <property type="entry name" value="HTH_LUXR"/>
    <property type="match status" value="1"/>
</dbReference>
<dbReference type="Proteomes" id="UP000017831">
    <property type="component" value="Unassembled WGS sequence"/>
</dbReference>
<feature type="domain" description="HTH luxR-type" evidence="2">
    <location>
        <begin position="496"/>
        <end position="553"/>
    </location>
</feature>
<dbReference type="STRING" id="1121098.HMPREF1534_03857"/>
<evidence type="ECO:0000313" key="4">
    <source>
        <dbReference type="Proteomes" id="UP000017831"/>
    </source>
</evidence>
<dbReference type="HOGENOM" id="CLU_030491_4_0_10"/>
<evidence type="ECO:0000259" key="2">
    <source>
        <dbReference type="SMART" id="SM00421"/>
    </source>
</evidence>
<dbReference type="RefSeq" id="WP_005945299.1">
    <property type="nucleotide sequence ID" value="NZ_KB890319.1"/>
</dbReference>
<dbReference type="OrthoDB" id="1029494at2"/>
<dbReference type="Gene3D" id="1.25.40.10">
    <property type="entry name" value="Tetratricopeptide repeat domain"/>
    <property type="match status" value="1"/>
</dbReference>
<dbReference type="SUPFAM" id="SSF48452">
    <property type="entry name" value="TPR-like"/>
    <property type="match status" value="1"/>
</dbReference>
<proteinExistence type="predicted"/>
<evidence type="ECO:0000313" key="3">
    <source>
        <dbReference type="EMBL" id="EOA52430.1"/>
    </source>
</evidence>
<dbReference type="InterPro" id="IPR036388">
    <property type="entry name" value="WH-like_DNA-bd_sf"/>
</dbReference>
<dbReference type="InterPro" id="IPR000792">
    <property type="entry name" value="Tscrpt_reg_LuxR_C"/>
</dbReference>